<keyword evidence="3" id="KW-0479">Metal-binding</keyword>
<protein>
    <recommendedName>
        <fullName evidence="6">nicotinamidase</fullName>
        <ecNumber evidence="6">3.5.1.19</ecNumber>
    </recommendedName>
    <alternativeName>
        <fullName evidence="7">Nicotinamide deamidase</fullName>
    </alternativeName>
</protein>
<dbReference type="EMBL" id="HBIX01012739">
    <property type="protein sequence ID" value="CAE0716718.1"/>
    <property type="molecule type" value="Transcribed_RNA"/>
</dbReference>
<name>A0A6U9YIB0_9STRA</name>
<dbReference type="PANTHER" id="PTHR11080:SF2">
    <property type="entry name" value="LD05707P"/>
    <property type="match status" value="1"/>
</dbReference>
<evidence type="ECO:0000256" key="5">
    <source>
        <dbReference type="ARBA" id="ARBA00037900"/>
    </source>
</evidence>
<evidence type="ECO:0000259" key="8">
    <source>
        <dbReference type="Pfam" id="PF00857"/>
    </source>
</evidence>
<evidence type="ECO:0000313" key="12">
    <source>
        <dbReference type="EMBL" id="CAE0716719.1"/>
    </source>
</evidence>
<evidence type="ECO:0000256" key="2">
    <source>
        <dbReference type="ARBA" id="ARBA00022642"/>
    </source>
</evidence>
<dbReference type="EC" id="3.5.1.19" evidence="6"/>
<evidence type="ECO:0000256" key="6">
    <source>
        <dbReference type="ARBA" id="ARBA00039017"/>
    </source>
</evidence>
<dbReference type="InterPro" id="IPR052347">
    <property type="entry name" value="Isochorismatase_Nicotinamidase"/>
</dbReference>
<feature type="domain" description="Isochorismatase-like" evidence="8">
    <location>
        <begin position="54"/>
        <end position="135"/>
    </location>
</feature>
<dbReference type="PANTHER" id="PTHR11080">
    <property type="entry name" value="PYRAZINAMIDASE/NICOTINAMIDASE"/>
    <property type="match status" value="1"/>
</dbReference>
<keyword evidence="2" id="KW-0662">Pyridine nucleotide biosynthesis</keyword>
<dbReference type="Pfam" id="PF00857">
    <property type="entry name" value="Isochorismatase"/>
    <property type="match status" value="1"/>
</dbReference>
<dbReference type="EMBL" id="HBIX01012735">
    <property type="protein sequence ID" value="CAE0716715.1"/>
    <property type="molecule type" value="Transcribed_RNA"/>
</dbReference>
<dbReference type="GO" id="GO:0046872">
    <property type="term" value="F:metal ion binding"/>
    <property type="evidence" value="ECO:0007669"/>
    <property type="project" value="UniProtKB-KW"/>
</dbReference>
<evidence type="ECO:0000256" key="1">
    <source>
        <dbReference type="ARBA" id="ARBA00006336"/>
    </source>
</evidence>
<proteinExistence type="inferred from homology"/>
<comment type="similarity">
    <text evidence="1">Belongs to the isochorismatase family.</text>
</comment>
<evidence type="ECO:0000313" key="11">
    <source>
        <dbReference type="EMBL" id="CAE0716718.1"/>
    </source>
</evidence>
<sequence>MSTVLLDEYHALLVAAEESSGDSNSNSNALDIATLSWSNSDNAQPPPITSSDTLVVVDMQHDFLPGGAFGVDEGDATIEGICELIQKFHNAGATVIATRDYHPKDHCSFDTHGGPFPPHCIMGTRGSFLHPRIAETLEPLLLLGEEDSNNKRAHVVYKGFYKGVESFGGFQYKASNDEWKKRLSYLSDDAVEWTGAWALKAANIGKDANASPDVMSILDKKPCSDLLPEGGRVFCCGLAYDYCVMDTAVNFVQTVVDFDDNKCFMVQDLTRAARIPGIGAFGSGFLTDPSVLLEGLTANKIGLVRFVD</sequence>
<dbReference type="Gene3D" id="3.40.50.850">
    <property type="entry name" value="Isochorismatase-like"/>
    <property type="match status" value="1"/>
</dbReference>
<dbReference type="InterPro" id="IPR000868">
    <property type="entry name" value="Isochorismatase-like_dom"/>
</dbReference>
<evidence type="ECO:0000313" key="10">
    <source>
        <dbReference type="EMBL" id="CAE0716717.1"/>
    </source>
</evidence>
<evidence type="ECO:0000256" key="7">
    <source>
        <dbReference type="ARBA" id="ARBA00043224"/>
    </source>
</evidence>
<dbReference type="EMBL" id="HBIX01012737">
    <property type="protein sequence ID" value="CAE0716717.1"/>
    <property type="molecule type" value="Transcribed_RNA"/>
</dbReference>
<dbReference type="InterPro" id="IPR036380">
    <property type="entry name" value="Isochorismatase-like_sf"/>
</dbReference>
<gene>
    <name evidence="9" type="ORF">PAUS00366_LOCUS9467</name>
    <name evidence="10" type="ORF">PAUS00366_LOCUS9469</name>
    <name evidence="11" type="ORF">PAUS00366_LOCUS9470</name>
    <name evidence="12" type="ORF">PAUS00366_LOCUS9471</name>
</gene>
<dbReference type="GO" id="GO:0008936">
    <property type="term" value="F:nicotinamidase activity"/>
    <property type="evidence" value="ECO:0007669"/>
    <property type="project" value="UniProtKB-EC"/>
</dbReference>
<dbReference type="AlphaFoldDB" id="A0A6U9YIB0"/>
<dbReference type="EMBL" id="HBIX01012740">
    <property type="protein sequence ID" value="CAE0716719.1"/>
    <property type="molecule type" value="Transcribed_RNA"/>
</dbReference>
<comment type="pathway">
    <text evidence="5">Cofactor biosynthesis; nicotinate biosynthesis; nicotinate from nicotinamide: step 1/1.</text>
</comment>
<evidence type="ECO:0000256" key="4">
    <source>
        <dbReference type="ARBA" id="ARBA00022801"/>
    </source>
</evidence>
<organism evidence="11">
    <name type="scientific">Pseudo-nitzschia australis</name>
    <dbReference type="NCBI Taxonomy" id="44445"/>
    <lineage>
        <taxon>Eukaryota</taxon>
        <taxon>Sar</taxon>
        <taxon>Stramenopiles</taxon>
        <taxon>Ochrophyta</taxon>
        <taxon>Bacillariophyta</taxon>
        <taxon>Bacillariophyceae</taxon>
        <taxon>Bacillariophycidae</taxon>
        <taxon>Bacillariales</taxon>
        <taxon>Bacillariaceae</taxon>
        <taxon>Pseudo-nitzschia</taxon>
    </lineage>
</organism>
<evidence type="ECO:0000313" key="9">
    <source>
        <dbReference type="EMBL" id="CAE0716715.1"/>
    </source>
</evidence>
<keyword evidence="4" id="KW-0378">Hydrolase</keyword>
<dbReference type="SUPFAM" id="SSF52499">
    <property type="entry name" value="Isochorismatase-like hydrolases"/>
    <property type="match status" value="1"/>
</dbReference>
<accession>A0A6U9YIB0</accession>
<evidence type="ECO:0000256" key="3">
    <source>
        <dbReference type="ARBA" id="ARBA00022723"/>
    </source>
</evidence>
<dbReference type="GO" id="GO:0019363">
    <property type="term" value="P:pyridine nucleotide biosynthetic process"/>
    <property type="evidence" value="ECO:0007669"/>
    <property type="project" value="UniProtKB-KW"/>
</dbReference>
<reference evidence="11" key="1">
    <citation type="submission" date="2021-01" db="EMBL/GenBank/DDBJ databases">
        <authorList>
            <person name="Corre E."/>
            <person name="Pelletier E."/>
            <person name="Niang G."/>
            <person name="Scheremetjew M."/>
            <person name="Finn R."/>
            <person name="Kale V."/>
            <person name="Holt S."/>
            <person name="Cochrane G."/>
            <person name="Meng A."/>
            <person name="Brown T."/>
            <person name="Cohen L."/>
        </authorList>
    </citation>
    <scope>NUCLEOTIDE SEQUENCE</scope>
    <source>
        <strain evidence="11">10249 10 AB</strain>
    </source>
</reference>